<keyword evidence="3" id="KW-1185">Reference proteome</keyword>
<protein>
    <submittedName>
        <fullName evidence="2">Uncharacterized protein</fullName>
    </submittedName>
</protein>
<dbReference type="Proteomes" id="UP000701801">
    <property type="component" value="Unassembled WGS sequence"/>
</dbReference>
<accession>A0A9N9LTC8</accession>
<comment type="caution">
    <text evidence="2">The sequence shown here is derived from an EMBL/GenBank/DDBJ whole genome shotgun (WGS) entry which is preliminary data.</text>
</comment>
<name>A0A9N9LTC8_9HELO</name>
<dbReference type="AlphaFoldDB" id="A0A9N9LTC8"/>
<reference evidence="2" key="1">
    <citation type="submission" date="2021-07" db="EMBL/GenBank/DDBJ databases">
        <authorList>
            <person name="Durling M."/>
        </authorList>
    </citation>
    <scope>NUCLEOTIDE SEQUENCE</scope>
</reference>
<sequence>MVTPPFPFKKGLLGISPYEMKDLLKSIAEVQNPKVGEGLRQTSLSGGPPTMKLSSSGQWKRSQEGSEDDIARKKSNNRSSFTNIEDAKREALESVDVQTINSVKDLEVLVRAHPGSMEEKVEYVFQLRRRMREVWRRKCCVDYNNNPNMKFIPATACNIGSDPPVFLPPCSCDWTCRGEILHGVTPLPIMWFDLPRYIDLDGIYESNPFYPRKQSGIFYNYWGGFSLTFVRNFMRLPKELRHAIYELVAFSWVPDKQYPLVQTQTPRLKFARRNIQPIFGPVSKIKGYDQYSQLSHHMKYKAGMLDYFKEEEYRNLEAFCGALAIFEGRMYQTKSTRVPLPIYFAGKSVCSVPGKSIVGEHVDLRREEQRSLGILNDFVAWFWENVVVDMSSEVSGAFYRDQDPTNKGKEIIIPAKIRRRMYKPRELQHTSPCDQASHHRWISHLTFSTQASHSRRGANTIQQEFRGVMDVCDYIKLNLPCLRTLRVFLRISPRQARQVISSQGNLPWIQSIRSLPTLEKFNYHVLVENPPSWKNSMESNSTETLLELTKDVTKILELCMPRISA</sequence>
<dbReference type="EMBL" id="CAJVRM010000317">
    <property type="protein sequence ID" value="CAG8979503.1"/>
    <property type="molecule type" value="Genomic_DNA"/>
</dbReference>
<evidence type="ECO:0000313" key="3">
    <source>
        <dbReference type="Proteomes" id="UP000701801"/>
    </source>
</evidence>
<feature type="region of interest" description="Disordered" evidence="1">
    <location>
        <begin position="37"/>
        <end position="82"/>
    </location>
</feature>
<dbReference type="OrthoDB" id="3484027at2759"/>
<proteinExistence type="predicted"/>
<feature type="compositionally biased region" description="Basic and acidic residues" evidence="1">
    <location>
        <begin position="61"/>
        <end position="72"/>
    </location>
</feature>
<gene>
    <name evidence="2" type="ORF">HYALB_00013296</name>
</gene>
<evidence type="ECO:0000313" key="2">
    <source>
        <dbReference type="EMBL" id="CAG8979503.1"/>
    </source>
</evidence>
<evidence type="ECO:0000256" key="1">
    <source>
        <dbReference type="SAM" id="MobiDB-lite"/>
    </source>
</evidence>
<organism evidence="2 3">
    <name type="scientific">Hymenoscyphus albidus</name>
    <dbReference type="NCBI Taxonomy" id="595503"/>
    <lineage>
        <taxon>Eukaryota</taxon>
        <taxon>Fungi</taxon>
        <taxon>Dikarya</taxon>
        <taxon>Ascomycota</taxon>
        <taxon>Pezizomycotina</taxon>
        <taxon>Leotiomycetes</taxon>
        <taxon>Helotiales</taxon>
        <taxon>Helotiaceae</taxon>
        <taxon>Hymenoscyphus</taxon>
    </lineage>
</organism>